<feature type="binding site" evidence="10">
    <location>
        <position position="83"/>
    </location>
    <ligand>
        <name>Mn(2+)</name>
        <dbReference type="ChEBI" id="CHEBI:29035"/>
        <label>2</label>
    </ligand>
</feature>
<dbReference type="InterPro" id="IPR010138">
    <property type="entry name" value="UDP-diacylglucosamine_Hdrlase"/>
</dbReference>
<feature type="binding site" evidence="10">
    <location>
        <position position="199"/>
    </location>
    <ligand>
        <name>substrate</name>
    </ligand>
</feature>
<protein>
    <recommendedName>
        <fullName evidence="10">UDP-2,3-diacylglucosamine hydrolase</fullName>
        <ecNumber evidence="10">3.6.1.54</ecNumber>
    </recommendedName>
    <alternativeName>
        <fullName evidence="10">UDP-2,3-diacylglucosamine diphosphatase</fullName>
    </alternativeName>
</protein>
<feature type="binding site" evidence="10">
    <location>
        <position position="118"/>
    </location>
    <ligand>
        <name>Mn(2+)</name>
        <dbReference type="ChEBI" id="CHEBI:29035"/>
        <label>2</label>
    </ligand>
</feature>
<organism evidence="12 13">
    <name type="scientific">Pseudoalteromonas piratica</name>
    <dbReference type="NCBI Taxonomy" id="1348114"/>
    <lineage>
        <taxon>Bacteria</taxon>
        <taxon>Pseudomonadati</taxon>
        <taxon>Pseudomonadota</taxon>
        <taxon>Gammaproteobacteria</taxon>
        <taxon>Alteromonadales</taxon>
        <taxon>Pseudoalteromonadaceae</taxon>
        <taxon>Pseudoalteromonas</taxon>
    </lineage>
</organism>
<feature type="binding site" evidence="10">
    <location>
        <position position="171"/>
    </location>
    <ligand>
        <name>substrate</name>
    </ligand>
</feature>
<evidence type="ECO:0000256" key="4">
    <source>
        <dbReference type="ARBA" id="ARBA00022556"/>
    </source>
</evidence>
<dbReference type="InterPro" id="IPR029052">
    <property type="entry name" value="Metallo-depent_PP-like"/>
</dbReference>
<evidence type="ECO:0000256" key="2">
    <source>
        <dbReference type="ARBA" id="ARBA00022516"/>
    </source>
</evidence>
<keyword evidence="9 10" id="KW-0464">Manganese</keyword>
<dbReference type="HAMAP" id="MF_00575">
    <property type="entry name" value="LpxH"/>
    <property type="match status" value="1"/>
</dbReference>
<feature type="binding site" evidence="10">
    <location>
        <position position="45"/>
    </location>
    <ligand>
        <name>Mn(2+)</name>
        <dbReference type="ChEBI" id="CHEBI:29035"/>
        <label>1</label>
    </ligand>
</feature>
<dbReference type="EMBL" id="CP009888">
    <property type="protein sequence ID" value="AIY65938.1"/>
    <property type="molecule type" value="Genomic_DNA"/>
</dbReference>
<evidence type="ECO:0000256" key="6">
    <source>
        <dbReference type="ARBA" id="ARBA00022801"/>
    </source>
</evidence>
<dbReference type="NCBIfam" id="TIGR01854">
    <property type="entry name" value="lipid_A_lpxH"/>
    <property type="match status" value="1"/>
</dbReference>
<dbReference type="NCBIfam" id="NF003743">
    <property type="entry name" value="PRK05340.1"/>
    <property type="match status" value="1"/>
</dbReference>
<evidence type="ECO:0000256" key="3">
    <source>
        <dbReference type="ARBA" id="ARBA00022519"/>
    </source>
</evidence>
<keyword evidence="4 10" id="KW-0441">Lipid A biosynthesis</keyword>
<evidence type="ECO:0000313" key="13">
    <source>
        <dbReference type="Proteomes" id="UP000030341"/>
    </source>
</evidence>
<feature type="binding site" evidence="10">
    <location>
        <position position="11"/>
    </location>
    <ligand>
        <name>Mn(2+)</name>
        <dbReference type="ChEBI" id="CHEBI:29035"/>
        <label>1</label>
    </ligand>
</feature>
<comment type="function">
    <text evidence="10">Hydrolyzes the pyrophosphate bond of UDP-2,3-diacylglucosamine to yield 2,3-diacylglucosamine 1-phosphate (lipid X) and UMP by catalyzing the attack of water at the alpha-P atom. Involved in the biosynthesis of lipid A, a phosphorylated glycolipid that anchors the lipopolysaccharide to the outer membrane of the cell.</text>
</comment>
<comment type="subcellular location">
    <subcellularLocation>
        <location evidence="10">Cell inner membrane</location>
        <topology evidence="10">Peripheral membrane protein</topology>
        <orientation evidence="10">Cytoplasmic side</orientation>
    </subcellularLocation>
</comment>
<comment type="cofactor">
    <cofactor evidence="10">
        <name>Mn(2+)</name>
        <dbReference type="ChEBI" id="CHEBI:29035"/>
    </cofactor>
    <text evidence="10">Binds 2 Mn(2+) ions per subunit in a binuclear metal center.</text>
</comment>
<feature type="binding site" evidence="10">
    <location>
        <position position="201"/>
    </location>
    <ligand>
        <name>Mn(2+)</name>
        <dbReference type="ChEBI" id="CHEBI:29035"/>
        <label>1</label>
    </ligand>
</feature>
<dbReference type="Gene3D" id="3.60.21.10">
    <property type="match status" value="1"/>
</dbReference>
<dbReference type="PANTHER" id="PTHR34990">
    <property type="entry name" value="UDP-2,3-DIACYLGLUCOSAMINE HYDROLASE-RELATED"/>
    <property type="match status" value="1"/>
</dbReference>
<dbReference type="EC" id="3.6.1.54" evidence="10"/>
<name>A0A0A7EHA8_9GAMM</name>
<dbReference type="CDD" id="cd07398">
    <property type="entry name" value="MPP_YbbF-LpxH"/>
    <property type="match status" value="1"/>
</dbReference>
<evidence type="ECO:0000256" key="7">
    <source>
        <dbReference type="ARBA" id="ARBA00023098"/>
    </source>
</evidence>
<sequence length="241" mass="28096">MNKTYFIADLHLSDDTSLINQGFFSFLENLKQNANSVDALYILGDFFEAWIGDDNHTTLNQQVANELNQLNQAGVKLYFTHGNRDFLIKRKYANACGMTLLPEQTVIDLYGTPTLVCHGDELCTDDIEYQKFRKKSRSWWWQTLMLNLPLSYRQKKAAKIRAHSNQSKKMKSQAIMDVNERAVSNMFTKFNVSQMIHGHTHRPNVHKYDNNKTRYVLGDWYTDLWYIEASNEGLELIKEPL</sequence>
<dbReference type="SUPFAM" id="SSF56300">
    <property type="entry name" value="Metallo-dependent phosphatases"/>
    <property type="match status" value="1"/>
</dbReference>
<keyword evidence="7 10" id="KW-0443">Lipid metabolism</keyword>
<evidence type="ECO:0000256" key="1">
    <source>
        <dbReference type="ARBA" id="ARBA00022475"/>
    </source>
</evidence>
<keyword evidence="2 10" id="KW-0444">Lipid biosynthesis</keyword>
<dbReference type="InterPro" id="IPR043461">
    <property type="entry name" value="LpxH-like"/>
</dbReference>
<evidence type="ECO:0000256" key="5">
    <source>
        <dbReference type="ARBA" id="ARBA00022723"/>
    </source>
</evidence>
<dbReference type="RefSeq" id="WP_038642303.1">
    <property type="nucleotide sequence ID" value="NZ_CP009888.1"/>
</dbReference>
<feature type="binding site" evidence="10">
    <location>
        <position position="126"/>
    </location>
    <ligand>
        <name>substrate</name>
    </ligand>
</feature>
<dbReference type="eggNOG" id="COG2908">
    <property type="taxonomic scope" value="Bacteria"/>
</dbReference>
<evidence type="ECO:0000256" key="8">
    <source>
        <dbReference type="ARBA" id="ARBA00023136"/>
    </source>
</evidence>
<dbReference type="AlphaFoldDB" id="A0A0A7EHA8"/>
<accession>A0A0A7EHA8</accession>
<feature type="binding site" evidence="10">
    <location>
        <position position="164"/>
    </location>
    <ligand>
        <name>substrate</name>
    </ligand>
</feature>
<keyword evidence="3 10" id="KW-0997">Cell inner membrane</keyword>
<proteinExistence type="inferred from homology"/>
<gene>
    <name evidence="10" type="primary">lpxH</name>
    <name evidence="12" type="ORF">OM33_12990</name>
</gene>
<keyword evidence="6 10" id="KW-0378">Hydrolase</keyword>
<keyword evidence="1 10" id="KW-1003">Cell membrane</keyword>
<feature type="binding site" evidence="10">
    <location>
        <begin position="83"/>
        <end position="84"/>
    </location>
    <ligand>
        <name>substrate</name>
    </ligand>
</feature>
<dbReference type="STRING" id="1348114.OM33_12990"/>
<comment type="similarity">
    <text evidence="10">Belongs to the LpxH family.</text>
</comment>
<feature type="domain" description="Calcineurin-like phosphoesterase" evidence="11">
    <location>
        <begin position="4"/>
        <end position="203"/>
    </location>
</feature>
<reference evidence="12 13" key="1">
    <citation type="submission" date="2014-11" db="EMBL/GenBank/DDBJ databases">
        <title>Complete Genome Sequence of Pseudoalteromonas sp. Strain OCN003 Isolated from Kaneohe Bay, Oahu, Hawaii.</title>
        <authorList>
            <person name="Beurmann S."/>
            <person name="Videau P."/>
            <person name="Ushijima B."/>
            <person name="Smith A.M."/>
            <person name="Aeby G.S."/>
            <person name="Callahan S.M."/>
            <person name="Belcaid M."/>
        </authorList>
    </citation>
    <scope>NUCLEOTIDE SEQUENCE [LARGE SCALE GENOMIC DNA]</scope>
    <source>
        <strain evidence="12 13">OCN003</strain>
    </source>
</reference>
<dbReference type="GO" id="GO:0005737">
    <property type="term" value="C:cytoplasm"/>
    <property type="evidence" value="ECO:0007669"/>
    <property type="project" value="InterPro"/>
</dbReference>
<dbReference type="GO" id="GO:0030145">
    <property type="term" value="F:manganese ion binding"/>
    <property type="evidence" value="ECO:0007669"/>
    <property type="project" value="UniProtKB-UniRule"/>
</dbReference>
<feature type="binding site" evidence="10">
    <location>
        <position position="168"/>
    </location>
    <ligand>
        <name>substrate</name>
    </ligand>
</feature>
<dbReference type="InterPro" id="IPR004843">
    <property type="entry name" value="Calcineurin-like_PHP"/>
</dbReference>
<keyword evidence="8 10" id="KW-0472">Membrane</keyword>
<feature type="binding site" evidence="10">
    <location>
        <position position="45"/>
    </location>
    <ligand>
        <name>Mn(2+)</name>
        <dbReference type="ChEBI" id="CHEBI:29035"/>
        <label>2</label>
    </ligand>
</feature>
<comment type="pathway">
    <text evidence="10">Glycolipid biosynthesis; lipid IV(A) biosynthesis; lipid IV(A) from (3R)-3-hydroxytetradecanoyl-[acyl-carrier-protein] and UDP-N-acetyl-alpha-D-glucosamine: step 4/6.</text>
</comment>
<dbReference type="Pfam" id="PF00149">
    <property type="entry name" value="Metallophos"/>
    <property type="match status" value="1"/>
</dbReference>
<dbReference type="HOGENOM" id="CLU_074586_0_0_6"/>
<evidence type="ECO:0000256" key="10">
    <source>
        <dbReference type="HAMAP-Rule" id="MF_00575"/>
    </source>
</evidence>
<dbReference type="GO" id="GO:0008758">
    <property type="term" value="F:UDP-2,3-diacylglucosamine hydrolase activity"/>
    <property type="evidence" value="ECO:0007669"/>
    <property type="project" value="UniProtKB-UniRule"/>
</dbReference>
<feature type="binding site" evidence="10">
    <location>
        <position position="9"/>
    </location>
    <ligand>
        <name>Mn(2+)</name>
        <dbReference type="ChEBI" id="CHEBI:29035"/>
        <label>1</label>
    </ligand>
</feature>
<dbReference type="OrthoDB" id="9783283at2"/>
<dbReference type="GO" id="GO:0019897">
    <property type="term" value="C:extrinsic component of plasma membrane"/>
    <property type="evidence" value="ECO:0007669"/>
    <property type="project" value="UniProtKB-UniRule"/>
</dbReference>
<comment type="catalytic activity">
    <reaction evidence="10">
        <text>UDP-2-N,3-O-bis[(3R)-3-hydroxytetradecanoyl]-alpha-D-glucosamine + H2O = 2-N,3-O-bis[(3R)-3-hydroxytetradecanoyl]-alpha-D-glucosaminyl 1-phosphate + UMP + 2 H(+)</text>
        <dbReference type="Rhea" id="RHEA:25213"/>
        <dbReference type="ChEBI" id="CHEBI:15377"/>
        <dbReference type="ChEBI" id="CHEBI:15378"/>
        <dbReference type="ChEBI" id="CHEBI:57865"/>
        <dbReference type="ChEBI" id="CHEBI:57957"/>
        <dbReference type="ChEBI" id="CHEBI:78847"/>
        <dbReference type="EC" id="3.6.1.54"/>
    </reaction>
</comment>
<keyword evidence="13" id="KW-1185">Reference proteome</keyword>
<evidence type="ECO:0000313" key="12">
    <source>
        <dbReference type="EMBL" id="AIY65938.1"/>
    </source>
</evidence>
<keyword evidence="5 10" id="KW-0479">Metal-binding</keyword>
<evidence type="ECO:0000259" key="11">
    <source>
        <dbReference type="Pfam" id="PF00149"/>
    </source>
</evidence>
<feature type="binding site" evidence="10">
    <location>
        <position position="199"/>
    </location>
    <ligand>
        <name>Mn(2+)</name>
        <dbReference type="ChEBI" id="CHEBI:29035"/>
        <label>2</label>
    </ligand>
</feature>
<dbReference type="GO" id="GO:0009245">
    <property type="term" value="P:lipid A biosynthetic process"/>
    <property type="evidence" value="ECO:0007669"/>
    <property type="project" value="UniProtKB-UniRule"/>
</dbReference>
<dbReference type="PANTHER" id="PTHR34990:SF1">
    <property type="entry name" value="UDP-2,3-DIACYLGLUCOSAMINE HYDROLASE"/>
    <property type="match status" value="1"/>
</dbReference>
<evidence type="ECO:0000256" key="9">
    <source>
        <dbReference type="ARBA" id="ARBA00023211"/>
    </source>
</evidence>
<dbReference type="KEGG" id="pseo:OM33_12990"/>
<dbReference type="UniPathway" id="UPA00359">
    <property type="reaction ID" value="UER00480"/>
</dbReference>
<dbReference type="Proteomes" id="UP000030341">
    <property type="component" value="Chromosome 1"/>
</dbReference>